<proteinExistence type="predicted"/>
<dbReference type="GO" id="GO:0046718">
    <property type="term" value="P:symbiont entry into host cell"/>
    <property type="evidence" value="ECO:0007669"/>
    <property type="project" value="UniProtKB-KW"/>
</dbReference>
<evidence type="ECO:0000313" key="7">
    <source>
        <dbReference type="EMBL" id="DAF65184.1"/>
    </source>
</evidence>
<evidence type="ECO:0000256" key="4">
    <source>
        <dbReference type="ARBA" id="ARBA00022804"/>
    </source>
</evidence>
<keyword evidence="3" id="KW-0945">Host-virus interaction</keyword>
<keyword evidence="6" id="KW-1160">Virus entry into host cell</keyword>
<keyword evidence="2" id="KW-0167">Capsid protein</keyword>
<evidence type="ECO:0000256" key="3">
    <source>
        <dbReference type="ARBA" id="ARBA00022581"/>
    </source>
</evidence>
<name>A0A8S5TPX9_9CAUD</name>
<dbReference type="SUPFAM" id="SSF51225">
    <property type="entry name" value="Fibre shaft of virus attachment proteins"/>
    <property type="match status" value="1"/>
</dbReference>
<evidence type="ECO:0000256" key="1">
    <source>
        <dbReference type="ARBA" id="ARBA00004328"/>
    </source>
</evidence>
<organism evidence="7">
    <name type="scientific">Myoviridae sp. ct2AC8</name>
    <dbReference type="NCBI Taxonomy" id="2827655"/>
    <lineage>
        <taxon>Viruses</taxon>
        <taxon>Duplodnaviria</taxon>
        <taxon>Heunggongvirae</taxon>
        <taxon>Uroviricota</taxon>
        <taxon>Caudoviricetes</taxon>
    </lineage>
</organism>
<evidence type="ECO:0000256" key="5">
    <source>
        <dbReference type="ARBA" id="ARBA00022844"/>
    </source>
</evidence>
<dbReference type="GO" id="GO:0019028">
    <property type="term" value="C:viral capsid"/>
    <property type="evidence" value="ECO:0007669"/>
    <property type="project" value="UniProtKB-KW"/>
</dbReference>
<protein>
    <submittedName>
        <fullName evidence="7">Penton protein</fullName>
    </submittedName>
</protein>
<dbReference type="GO" id="GO:0019062">
    <property type="term" value="P:virion attachment to host cell"/>
    <property type="evidence" value="ECO:0007669"/>
    <property type="project" value="UniProtKB-KW"/>
</dbReference>
<dbReference type="Gene3D" id="2.10.25.20">
    <property type="entry name" value="reovirus attachment protein sigma1, domain 1"/>
    <property type="match status" value="1"/>
</dbReference>
<evidence type="ECO:0000256" key="2">
    <source>
        <dbReference type="ARBA" id="ARBA00022561"/>
    </source>
</evidence>
<reference evidence="7" key="1">
    <citation type="journal article" date="2021" name="Proc. Natl. Acad. Sci. U.S.A.">
        <title>A Catalog of Tens of Thousands of Viruses from Human Metagenomes Reveals Hidden Associations with Chronic Diseases.</title>
        <authorList>
            <person name="Tisza M.J."/>
            <person name="Buck C.B."/>
        </authorList>
    </citation>
    <scope>NUCLEOTIDE SEQUENCE</scope>
    <source>
        <strain evidence="7">Ct2AC8</strain>
    </source>
</reference>
<evidence type="ECO:0000256" key="6">
    <source>
        <dbReference type="ARBA" id="ARBA00023296"/>
    </source>
</evidence>
<sequence>MKYYPPLGAEDENADYDNCDPVNHKWENTMPDARGFGATQREIVNAITTAGLTPSADDLTQLSQAVLKIAQKGLFNSTGDGLTIDNGVLKAVISAGLIFSAGKIAVNTGKGLSVGEDNKVNANIGPALAFNEANQLALNLHDSLQILNNQLAQAYLISLSKAEDMADNVIRPQITRTILRKSITAATTFTFDNSAIANIPANTHVTLELHINMKTVSAITFSPGVEWDGGKAPAMNKVRDYWLVLRTENKGASWKASLGSDFNGY</sequence>
<dbReference type="EMBL" id="BK032875">
    <property type="protein sequence ID" value="DAF65184.1"/>
    <property type="molecule type" value="Genomic_DNA"/>
</dbReference>
<dbReference type="InterPro" id="IPR009013">
    <property type="entry name" value="Attachment_protein_shaft_sf"/>
</dbReference>
<comment type="subcellular location">
    <subcellularLocation>
        <location evidence="1">Virion</location>
    </subcellularLocation>
</comment>
<keyword evidence="4" id="KW-1161">Viral attachment to host cell</keyword>
<keyword evidence="5" id="KW-0946">Virion</keyword>
<accession>A0A8S5TPX9</accession>